<keyword evidence="4" id="KW-1185">Reference proteome</keyword>
<dbReference type="EMBL" id="JADWDJ010000021">
    <property type="protein sequence ID" value="KAG5264065.1"/>
    <property type="molecule type" value="Genomic_DNA"/>
</dbReference>
<feature type="region of interest" description="Disordered" evidence="1">
    <location>
        <begin position="109"/>
        <end position="128"/>
    </location>
</feature>
<keyword evidence="2" id="KW-0472">Membrane</keyword>
<dbReference type="AlphaFoldDB" id="A0AAV6FSA1"/>
<keyword evidence="2" id="KW-1133">Transmembrane helix</keyword>
<evidence type="ECO:0000256" key="1">
    <source>
        <dbReference type="SAM" id="MobiDB-lite"/>
    </source>
</evidence>
<evidence type="ECO:0000313" key="3">
    <source>
        <dbReference type="EMBL" id="KAG5264065.1"/>
    </source>
</evidence>
<evidence type="ECO:0000313" key="4">
    <source>
        <dbReference type="Proteomes" id="UP000823561"/>
    </source>
</evidence>
<protein>
    <submittedName>
        <fullName evidence="3">Uncharacterized protein</fullName>
    </submittedName>
</protein>
<name>A0AAV6FSA1_9TELE</name>
<reference evidence="3" key="1">
    <citation type="submission" date="2020-10" db="EMBL/GenBank/DDBJ databases">
        <title>Chromosome-scale genome assembly of the Allis shad, Alosa alosa.</title>
        <authorList>
            <person name="Margot Z."/>
            <person name="Christophe K."/>
            <person name="Cabau C."/>
            <person name="Louis A."/>
            <person name="Berthelot C."/>
            <person name="Parey E."/>
            <person name="Roest Crollius H."/>
            <person name="Montfort J."/>
            <person name="Robinson-Rechavi M."/>
            <person name="Bucao C."/>
            <person name="Bouchez O."/>
            <person name="Gislard M."/>
            <person name="Lluch J."/>
            <person name="Milhes M."/>
            <person name="Lampietro C."/>
            <person name="Lopez Roques C."/>
            <person name="Donnadieu C."/>
            <person name="Braasch I."/>
            <person name="Desvignes T."/>
            <person name="Postlethwait J."/>
            <person name="Bobe J."/>
            <person name="Guiguen Y."/>
        </authorList>
    </citation>
    <scope>NUCLEOTIDE SEQUENCE</scope>
    <source>
        <strain evidence="3">M-15738</strain>
        <tissue evidence="3">Blood</tissue>
    </source>
</reference>
<dbReference type="Proteomes" id="UP000823561">
    <property type="component" value="Chromosome 21"/>
</dbReference>
<comment type="caution">
    <text evidence="3">The sequence shown here is derived from an EMBL/GenBank/DDBJ whole genome shotgun (WGS) entry which is preliminary data.</text>
</comment>
<gene>
    <name evidence="3" type="ORF">AALO_G00271740</name>
</gene>
<accession>A0AAV6FSA1</accession>
<feature type="transmembrane region" description="Helical" evidence="2">
    <location>
        <begin position="74"/>
        <end position="93"/>
    </location>
</feature>
<organism evidence="3 4">
    <name type="scientific">Alosa alosa</name>
    <name type="common">allis shad</name>
    <dbReference type="NCBI Taxonomy" id="278164"/>
    <lineage>
        <taxon>Eukaryota</taxon>
        <taxon>Metazoa</taxon>
        <taxon>Chordata</taxon>
        <taxon>Craniata</taxon>
        <taxon>Vertebrata</taxon>
        <taxon>Euteleostomi</taxon>
        <taxon>Actinopterygii</taxon>
        <taxon>Neopterygii</taxon>
        <taxon>Teleostei</taxon>
        <taxon>Clupei</taxon>
        <taxon>Clupeiformes</taxon>
        <taxon>Clupeoidei</taxon>
        <taxon>Clupeidae</taxon>
        <taxon>Alosa</taxon>
    </lineage>
</organism>
<keyword evidence="2" id="KW-0812">Transmembrane</keyword>
<sequence length="203" mass="21908">MYLCKDGRGIRMFPIIGGGFFTVEINVSGDYSCVYSAAKMATPQCRSNPAANSFLLTVYDPDVSRESSGSGSSAGLAAMTVIFLLVLAALLGYQKRDCLKRLIWSDRGRQRQGGTQGHMPAGGTEQQHQSMATYEEITGYASISDLQGQNTAAAISSTIDTVYIMVQNQDQVAEDPTYCKVNKKGKTKKPKGETDVYALVGHP</sequence>
<evidence type="ECO:0000256" key="2">
    <source>
        <dbReference type="SAM" id="Phobius"/>
    </source>
</evidence>
<proteinExistence type="predicted"/>